<evidence type="ECO:0000313" key="1">
    <source>
        <dbReference type="EMBL" id="GFE65554.1"/>
    </source>
</evidence>
<gene>
    <name evidence="1" type="ORF">KIN_26280</name>
</gene>
<proteinExistence type="predicted"/>
<organism evidence="1 2">
    <name type="scientific">Litoreibacter roseus</name>
    <dbReference type="NCBI Taxonomy" id="2601869"/>
    <lineage>
        <taxon>Bacteria</taxon>
        <taxon>Pseudomonadati</taxon>
        <taxon>Pseudomonadota</taxon>
        <taxon>Alphaproteobacteria</taxon>
        <taxon>Rhodobacterales</taxon>
        <taxon>Roseobacteraceae</taxon>
        <taxon>Litoreibacter</taxon>
    </lineage>
</organism>
<dbReference type="Proteomes" id="UP000436822">
    <property type="component" value="Unassembled WGS sequence"/>
</dbReference>
<comment type="caution">
    <text evidence="1">The sequence shown here is derived from an EMBL/GenBank/DDBJ whole genome shotgun (WGS) entry which is preliminary data.</text>
</comment>
<evidence type="ECO:0000313" key="2">
    <source>
        <dbReference type="Proteomes" id="UP000436822"/>
    </source>
</evidence>
<sequence length="170" mass="18961">MLTFKVVSNLSDLLKLDAITSEALSESRFRYFDFAPEKFEKMAREISKDSKRNGVLVCYSGSTAVGFVFCNISELAIARGALITTVTMFFVPQKYRDTLLGGKISNGLLSGLENWTRTRGGLEILFHANFGSVSERVHRFVKRRGFETVGGTYAKTLGAKTEGEQKRIKL</sequence>
<protein>
    <recommendedName>
        <fullName evidence="3">N-acetyltransferase domain-containing protein</fullName>
    </recommendedName>
</protein>
<dbReference type="RefSeq" id="WP_159807587.1">
    <property type="nucleotide sequence ID" value="NZ_BLJE01000002.1"/>
</dbReference>
<reference evidence="1 2" key="1">
    <citation type="submission" date="2019-12" db="EMBL/GenBank/DDBJ databases">
        <title>Litoreibacter badius sp. nov., a novel bacteriochlorophyll a-containing bacterium in the genus Litoreibacter.</title>
        <authorList>
            <person name="Kanamuro M."/>
            <person name="Takabe Y."/>
            <person name="Mori K."/>
            <person name="Takaichi S."/>
            <person name="Hanada S."/>
        </authorList>
    </citation>
    <scope>NUCLEOTIDE SEQUENCE [LARGE SCALE GENOMIC DNA]</scope>
    <source>
        <strain evidence="1 2">K6</strain>
    </source>
</reference>
<dbReference type="SUPFAM" id="SSF55729">
    <property type="entry name" value="Acyl-CoA N-acyltransferases (Nat)"/>
    <property type="match status" value="1"/>
</dbReference>
<keyword evidence="2" id="KW-1185">Reference proteome</keyword>
<name>A0A6N6JHF9_9RHOB</name>
<evidence type="ECO:0008006" key="3">
    <source>
        <dbReference type="Google" id="ProtNLM"/>
    </source>
</evidence>
<accession>A0A6N6JHF9</accession>
<dbReference type="AlphaFoldDB" id="A0A6N6JHF9"/>
<dbReference type="InterPro" id="IPR016181">
    <property type="entry name" value="Acyl_CoA_acyltransferase"/>
</dbReference>
<dbReference type="Gene3D" id="3.40.630.30">
    <property type="match status" value="1"/>
</dbReference>
<dbReference type="OrthoDB" id="9792929at2"/>
<dbReference type="EMBL" id="BLJE01000002">
    <property type="protein sequence ID" value="GFE65554.1"/>
    <property type="molecule type" value="Genomic_DNA"/>
</dbReference>